<evidence type="ECO:0000313" key="2">
    <source>
        <dbReference type="EMBL" id="OGZ34925.1"/>
    </source>
</evidence>
<gene>
    <name evidence="2" type="ORF">A2815_00920</name>
</gene>
<keyword evidence="1" id="KW-0472">Membrane</keyword>
<name>A0A1G2FA29_9BACT</name>
<proteinExistence type="predicted"/>
<evidence type="ECO:0008006" key="4">
    <source>
        <dbReference type="Google" id="ProtNLM"/>
    </source>
</evidence>
<evidence type="ECO:0000256" key="1">
    <source>
        <dbReference type="SAM" id="Phobius"/>
    </source>
</evidence>
<dbReference type="Proteomes" id="UP000176974">
    <property type="component" value="Unassembled WGS sequence"/>
</dbReference>
<comment type="caution">
    <text evidence="2">The sequence shown here is derived from an EMBL/GenBank/DDBJ whole genome shotgun (WGS) entry which is preliminary data.</text>
</comment>
<protein>
    <recommendedName>
        <fullName evidence="4">POTRA domain-containing protein</fullName>
    </recommendedName>
</protein>
<keyword evidence="1" id="KW-1133">Transmembrane helix</keyword>
<keyword evidence="1" id="KW-0812">Transmembrane</keyword>
<dbReference type="EMBL" id="MHMY01000023">
    <property type="protein sequence ID" value="OGZ34925.1"/>
    <property type="molecule type" value="Genomic_DNA"/>
</dbReference>
<sequence length="319" mass="36636">MRKKRGVYQVKRSSKTKKSRLKIIIFGGLFFCLVIGLIYFFIFSSFLRVEKIEIKGAESVSVSEIENIVQNSLSEKFSGIIPLKSLILIPVHEIKADILGVFPKIASVEVNKKFNLDFFGRLAMFIKWVNSGQTDLQSSVNGSNNILEIKIKERESVGVWCQIKMVPAFNGIENNTTTEIIETEERGQCFYLDKEGIIYKESPAMDGSLILVINDLRKRNIGIGEQVISRELTDFILTAKEKLPEILNIRGLNFSIISIQDLRIMTSLGWRIYFNPQKPVDKQIEVLKRVLEEEIKEAREGLEYIDLRIENRAYFKTDK</sequence>
<organism evidence="2 3">
    <name type="scientific">Candidatus Portnoybacteria bacterium RIFCSPHIGHO2_01_FULL_40_12b</name>
    <dbReference type="NCBI Taxonomy" id="1801994"/>
    <lineage>
        <taxon>Bacteria</taxon>
        <taxon>Candidatus Portnoyibacteriota</taxon>
    </lineage>
</organism>
<evidence type="ECO:0000313" key="3">
    <source>
        <dbReference type="Proteomes" id="UP000176974"/>
    </source>
</evidence>
<reference evidence="2 3" key="1">
    <citation type="journal article" date="2016" name="Nat. Commun.">
        <title>Thousands of microbial genomes shed light on interconnected biogeochemical processes in an aquifer system.</title>
        <authorList>
            <person name="Anantharaman K."/>
            <person name="Brown C.T."/>
            <person name="Hug L.A."/>
            <person name="Sharon I."/>
            <person name="Castelle C.J."/>
            <person name="Probst A.J."/>
            <person name="Thomas B.C."/>
            <person name="Singh A."/>
            <person name="Wilkins M.J."/>
            <person name="Karaoz U."/>
            <person name="Brodie E.L."/>
            <person name="Williams K.H."/>
            <person name="Hubbard S.S."/>
            <person name="Banfield J.F."/>
        </authorList>
    </citation>
    <scope>NUCLEOTIDE SEQUENCE [LARGE SCALE GENOMIC DNA]</scope>
</reference>
<accession>A0A1G2FA29</accession>
<dbReference type="AlphaFoldDB" id="A0A1G2FA29"/>
<feature type="transmembrane region" description="Helical" evidence="1">
    <location>
        <begin position="21"/>
        <end position="42"/>
    </location>
</feature>